<keyword evidence="4" id="KW-0805">Transcription regulation</keyword>
<dbReference type="GO" id="GO:0006808">
    <property type="term" value="P:regulation of nitrogen utilization"/>
    <property type="evidence" value="ECO:0007669"/>
    <property type="project" value="InterPro"/>
</dbReference>
<dbReference type="RefSeq" id="WP_069962577.1">
    <property type="nucleotide sequence ID" value="NZ_CP016094.1"/>
</dbReference>
<dbReference type="InterPro" id="IPR002187">
    <property type="entry name" value="N-reg_PII"/>
</dbReference>
<dbReference type="OrthoDB" id="9802729at2"/>
<feature type="modified residue" description="O-UMP-tyrosine" evidence="6">
    <location>
        <position position="51"/>
    </location>
</feature>
<accession>A0A1D8AX03</accession>
<dbReference type="PROSITE" id="PS51343">
    <property type="entry name" value="PII_GLNB_DOM"/>
    <property type="match status" value="1"/>
</dbReference>
<sequence>MKLITAIIKPFKLEAVKEALTQVGVEGMTVTEVKGFGRQKGHTEVYRGSEYTVDFLPKIKLEIVVADDVKDKVVAAIVNGAKTGKIGDGKVFISPVDDVIRIRTDEHGDAAI</sequence>
<keyword evidence="2 7" id="KW-0597">Phosphoprotein</keyword>
<evidence type="ECO:0000256" key="5">
    <source>
        <dbReference type="ARBA" id="ARBA00023163"/>
    </source>
</evidence>
<dbReference type="KEGG" id="obg:Verru16b_02505"/>
<evidence type="ECO:0000256" key="3">
    <source>
        <dbReference type="ARBA" id="ARBA00022741"/>
    </source>
</evidence>
<dbReference type="Proteomes" id="UP000095228">
    <property type="component" value="Chromosome"/>
</dbReference>
<keyword evidence="5" id="KW-0804">Transcription</keyword>
<keyword evidence="10" id="KW-1185">Reference proteome</keyword>
<evidence type="ECO:0000256" key="8">
    <source>
        <dbReference type="RuleBase" id="RU003936"/>
    </source>
</evidence>
<evidence type="ECO:0000256" key="1">
    <source>
        <dbReference type="ARBA" id="ARBA00011233"/>
    </source>
</evidence>
<reference evidence="9 10" key="1">
    <citation type="submission" date="2016-06" db="EMBL/GenBank/DDBJ databases">
        <title>Three novel species with peptidoglycan cell walls form the new genus Lacunisphaera gen. nov. in the family Opitutaceae of the verrucomicrobial subdivision 4.</title>
        <authorList>
            <person name="Rast P."/>
            <person name="Gloeckner I."/>
            <person name="Jogler M."/>
            <person name="Boedeker C."/>
            <person name="Jeske O."/>
            <person name="Wiegand S."/>
            <person name="Reinhardt R."/>
            <person name="Schumann P."/>
            <person name="Rohde M."/>
            <person name="Spring S."/>
            <person name="Gloeckner F.O."/>
            <person name="Jogler C."/>
        </authorList>
    </citation>
    <scope>NUCLEOTIDE SEQUENCE [LARGE SCALE GENOMIC DNA]</scope>
    <source>
        <strain evidence="9 10">IG16b</strain>
    </source>
</reference>
<dbReference type="Gene3D" id="3.30.70.120">
    <property type="match status" value="1"/>
</dbReference>
<comment type="subunit">
    <text evidence="1">Homotrimer.</text>
</comment>
<dbReference type="PANTHER" id="PTHR30115">
    <property type="entry name" value="NITROGEN REGULATORY PROTEIN P-II"/>
    <property type="match status" value="1"/>
</dbReference>
<dbReference type="InterPro" id="IPR011322">
    <property type="entry name" value="N-reg_PII-like_a/b"/>
</dbReference>
<dbReference type="PRINTS" id="PR00340">
    <property type="entry name" value="PIIGLNB"/>
</dbReference>
<dbReference type="SMART" id="SM00938">
    <property type="entry name" value="P-II"/>
    <property type="match status" value="1"/>
</dbReference>
<organism evidence="9 10">
    <name type="scientific">Lacunisphaera limnophila</name>
    <dbReference type="NCBI Taxonomy" id="1838286"/>
    <lineage>
        <taxon>Bacteria</taxon>
        <taxon>Pseudomonadati</taxon>
        <taxon>Verrucomicrobiota</taxon>
        <taxon>Opitutia</taxon>
        <taxon>Opitutales</taxon>
        <taxon>Opitutaceae</taxon>
        <taxon>Lacunisphaera</taxon>
    </lineage>
</organism>
<gene>
    <name evidence="9" type="primary">glnB_1</name>
    <name evidence="9" type="ORF">Verru16b_02505</name>
</gene>
<keyword evidence="3" id="KW-0547">Nucleotide-binding</keyword>
<dbReference type="PROSITE" id="PS00638">
    <property type="entry name" value="PII_GLNB_CTER"/>
    <property type="match status" value="1"/>
</dbReference>
<name>A0A1D8AX03_9BACT</name>
<dbReference type="FunFam" id="3.30.70.120:FF:000001">
    <property type="entry name" value="Nitrogen regulatory protein P-II"/>
    <property type="match status" value="1"/>
</dbReference>
<dbReference type="Pfam" id="PF00543">
    <property type="entry name" value="P-II"/>
    <property type="match status" value="1"/>
</dbReference>
<dbReference type="AlphaFoldDB" id="A0A1D8AX03"/>
<dbReference type="InterPro" id="IPR015867">
    <property type="entry name" value="N-reg_PII/ATP_PRibTrfase_C"/>
</dbReference>
<dbReference type="GO" id="GO:0005524">
    <property type="term" value="F:ATP binding"/>
    <property type="evidence" value="ECO:0007669"/>
    <property type="project" value="TreeGrafter"/>
</dbReference>
<comment type="similarity">
    <text evidence="8">Belongs to the P(II) protein family.</text>
</comment>
<dbReference type="InterPro" id="IPR017918">
    <property type="entry name" value="N-reg_PII_CS"/>
</dbReference>
<protein>
    <submittedName>
        <fullName evidence="9">Nitrogen regulatory protein P-II</fullName>
    </submittedName>
</protein>
<dbReference type="GO" id="GO:0005829">
    <property type="term" value="C:cytosol"/>
    <property type="evidence" value="ECO:0007669"/>
    <property type="project" value="TreeGrafter"/>
</dbReference>
<evidence type="ECO:0000256" key="2">
    <source>
        <dbReference type="ARBA" id="ARBA00022553"/>
    </source>
</evidence>
<dbReference type="PROSITE" id="PS00496">
    <property type="entry name" value="PII_GLNB_UMP"/>
    <property type="match status" value="1"/>
</dbReference>
<dbReference type="SUPFAM" id="SSF54913">
    <property type="entry name" value="GlnB-like"/>
    <property type="match status" value="1"/>
</dbReference>
<evidence type="ECO:0000313" key="9">
    <source>
        <dbReference type="EMBL" id="AOS45424.1"/>
    </source>
</evidence>
<proteinExistence type="inferred from homology"/>
<dbReference type="GO" id="GO:0030234">
    <property type="term" value="F:enzyme regulator activity"/>
    <property type="evidence" value="ECO:0007669"/>
    <property type="project" value="InterPro"/>
</dbReference>
<dbReference type="STRING" id="1838286.Verru16b_02505"/>
<evidence type="ECO:0000256" key="4">
    <source>
        <dbReference type="ARBA" id="ARBA00023015"/>
    </source>
</evidence>
<dbReference type="EMBL" id="CP016094">
    <property type="protein sequence ID" value="AOS45424.1"/>
    <property type="molecule type" value="Genomic_DNA"/>
</dbReference>
<dbReference type="PATRIC" id="fig|1838286.3.peg.2516"/>
<dbReference type="PIRSF" id="PIRSF039144">
    <property type="entry name" value="GlnB"/>
    <property type="match status" value="1"/>
</dbReference>
<dbReference type="PANTHER" id="PTHR30115:SF11">
    <property type="entry name" value="NITROGEN REGULATORY PROTEIN P-II HOMOLOG"/>
    <property type="match status" value="1"/>
</dbReference>
<evidence type="ECO:0000256" key="6">
    <source>
        <dbReference type="PIRSR" id="PIRSR039144-50"/>
    </source>
</evidence>
<dbReference type="InterPro" id="IPR002332">
    <property type="entry name" value="N-reg_PII_urydylation_site"/>
</dbReference>
<evidence type="ECO:0000313" key="10">
    <source>
        <dbReference type="Proteomes" id="UP000095228"/>
    </source>
</evidence>
<evidence type="ECO:0000256" key="7">
    <source>
        <dbReference type="PIRSR" id="PIRSR602187-50"/>
    </source>
</evidence>